<gene>
    <name evidence="1" type="ORF">SAMN04490239_1043</name>
</gene>
<keyword evidence="2" id="KW-1185">Reference proteome</keyword>
<dbReference type="RefSeq" id="WP_072946446.1">
    <property type="nucleotide sequence ID" value="NZ_FNSV01000005.1"/>
</dbReference>
<reference evidence="2" key="1">
    <citation type="submission" date="2016-10" db="EMBL/GenBank/DDBJ databases">
        <authorList>
            <person name="Varghese N."/>
            <person name="Submissions S."/>
        </authorList>
    </citation>
    <scope>NUCLEOTIDE SEQUENCE [LARGE SCALE GENOMIC DNA]</scope>
    <source>
        <strain evidence="2">DSM 44498</strain>
    </source>
</reference>
<protein>
    <submittedName>
        <fullName evidence="1">Uncharacterized protein</fullName>
    </submittedName>
</protein>
<proteinExistence type="predicted"/>
<organism evidence="1 2">
    <name type="scientific">Rhodococcus koreensis</name>
    <dbReference type="NCBI Taxonomy" id="99653"/>
    <lineage>
        <taxon>Bacteria</taxon>
        <taxon>Bacillati</taxon>
        <taxon>Actinomycetota</taxon>
        <taxon>Actinomycetes</taxon>
        <taxon>Mycobacteriales</taxon>
        <taxon>Nocardiaceae</taxon>
        <taxon>Rhodococcus</taxon>
    </lineage>
</organism>
<evidence type="ECO:0000313" key="2">
    <source>
        <dbReference type="Proteomes" id="UP000183561"/>
    </source>
</evidence>
<accession>A0A1H4L2Q0</accession>
<evidence type="ECO:0000313" key="1">
    <source>
        <dbReference type="EMBL" id="SEB64746.1"/>
    </source>
</evidence>
<name>A0A1H4L2Q0_9NOCA</name>
<dbReference type="AlphaFoldDB" id="A0A1H4L2Q0"/>
<dbReference type="Proteomes" id="UP000183561">
    <property type="component" value="Unassembled WGS sequence"/>
</dbReference>
<sequence>MDGCDVVFHCAVDMQAFLIYSRSGPRELARYVANGKFKGFGTDPWTPEVVDRVTVHDETYT</sequence>
<dbReference type="EMBL" id="FNSV01000005">
    <property type="protein sequence ID" value="SEB64746.1"/>
    <property type="molecule type" value="Genomic_DNA"/>
</dbReference>